<keyword evidence="1" id="KW-0812">Transmembrane</keyword>
<comment type="caution">
    <text evidence="2">The sequence shown here is derived from an EMBL/GenBank/DDBJ whole genome shotgun (WGS) entry which is preliminary data.</text>
</comment>
<reference evidence="3" key="1">
    <citation type="journal article" date="2019" name="Int. J. Syst. Evol. Microbiol.">
        <title>The Global Catalogue of Microorganisms (GCM) 10K type strain sequencing project: providing services to taxonomists for standard genome sequencing and annotation.</title>
        <authorList>
            <consortium name="The Broad Institute Genomics Platform"/>
            <consortium name="The Broad Institute Genome Sequencing Center for Infectious Disease"/>
            <person name="Wu L."/>
            <person name="Ma J."/>
        </authorList>
    </citation>
    <scope>NUCLEOTIDE SEQUENCE [LARGE SCALE GENOMIC DNA]</scope>
    <source>
        <strain evidence="3">CCUG 49018</strain>
    </source>
</reference>
<dbReference type="SUPFAM" id="SSF103473">
    <property type="entry name" value="MFS general substrate transporter"/>
    <property type="match status" value="1"/>
</dbReference>
<gene>
    <name evidence="2" type="ORF">ACFQ34_10390</name>
</gene>
<organism evidence="2 3">
    <name type="scientific">Pseudonocardia benzenivorans</name>
    <dbReference type="NCBI Taxonomy" id="228005"/>
    <lineage>
        <taxon>Bacteria</taxon>
        <taxon>Bacillati</taxon>
        <taxon>Actinomycetota</taxon>
        <taxon>Actinomycetes</taxon>
        <taxon>Pseudonocardiales</taxon>
        <taxon>Pseudonocardiaceae</taxon>
        <taxon>Pseudonocardia</taxon>
    </lineage>
</organism>
<sequence length="59" mass="5975">MLGGAVTPLLATLLVPQFGGFAVGLYLAFVAVVSTVASLLVHETRHADLAAELVGAARV</sequence>
<evidence type="ECO:0000313" key="3">
    <source>
        <dbReference type="Proteomes" id="UP001597182"/>
    </source>
</evidence>
<keyword evidence="1" id="KW-0472">Membrane</keyword>
<dbReference type="InterPro" id="IPR036259">
    <property type="entry name" value="MFS_trans_sf"/>
</dbReference>
<feature type="transmembrane region" description="Helical" evidence="1">
    <location>
        <begin position="20"/>
        <end position="41"/>
    </location>
</feature>
<evidence type="ECO:0000256" key="1">
    <source>
        <dbReference type="SAM" id="Phobius"/>
    </source>
</evidence>
<accession>A0ABW3VFS1</accession>
<evidence type="ECO:0008006" key="4">
    <source>
        <dbReference type="Google" id="ProtNLM"/>
    </source>
</evidence>
<protein>
    <recommendedName>
        <fullName evidence="4">Major facilitator superfamily (MFS) profile domain-containing protein</fullName>
    </recommendedName>
</protein>
<evidence type="ECO:0000313" key="2">
    <source>
        <dbReference type="EMBL" id="MFD1233691.1"/>
    </source>
</evidence>
<keyword evidence="1" id="KW-1133">Transmembrane helix</keyword>
<name>A0ABW3VFS1_9PSEU</name>
<keyword evidence="3" id="KW-1185">Reference proteome</keyword>
<dbReference type="RefSeq" id="WP_346091722.1">
    <property type="nucleotide sequence ID" value="NZ_BAABKS010000033.1"/>
</dbReference>
<proteinExistence type="predicted"/>
<dbReference type="EMBL" id="JBHTMB010000078">
    <property type="protein sequence ID" value="MFD1233691.1"/>
    <property type="molecule type" value="Genomic_DNA"/>
</dbReference>
<dbReference type="Proteomes" id="UP001597182">
    <property type="component" value="Unassembled WGS sequence"/>
</dbReference>